<evidence type="ECO:0000313" key="2">
    <source>
        <dbReference type="EMBL" id="MCP3422411.1"/>
    </source>
</evidence>
<sequence length="515" mass="54210">MSARRWLVLLVAGALTTSGLAAVPASAGPGDVHPRVQAARPTKLTLRTSAEEAVYGSRVTLSGKLTAGRTALKRQKVVIRQRTATAKGSVKVATATTDRRGRWRATVTVRVRSTWVATYKGTRTWARSTSPKRQVDVFAPLTDFAVAPGGRDAYKDEDWTFTARTAPELAGRSVRLLRGPFRAPTTLRTATIGPGGAVAITHRMAEVGQADYWVSVDGSALMYGADSPRASIRTRAEGAPTMPSIATASLPTTEVHVPYQANLVGGGGELTWSALSALPPGLDLSPAGVVSGAPSQVGTWQVDVRATNVVGSATRTVSFTSAPGSLTVTTWPLEDGAVGVDYPEGSFTSRGEQELSCTPCPDGATWSVTAGALPPGLEMDYDDLIEESYVFGRPTVAGLYTFTATAVLGGRSGSRTFTIRVLPSAAELLRIYYDPRFEDVPPGEVGQPYTHQLTTVGNQPGVTWSSLAELPPGLTLSPSGVLSGTPTVAGYGWLYVAVTDGTRYDWQGLSLTVAP</sequence>
<dbReference type="InterPro" id="IPR015919">
    <property type="entry name" value="Cadherin-like_sf"/>
</dbReference>
<dbReference type="Proteomes" id="UP001204524">
    <property type="component" value="Unassembled WGS sequence"/>
</dbReference>
<feature type="signal peptide" evidence="1">
    <location>
        <begin position="1"/>
        <end position="21"/>
    </location>
</feature>
<comment type="caution">
    <text evidence="2">The sequence shown here is derived from an EMBL/GenBank/DDBJ whole genome shotgun (WGS) entry which is preliminary data.</text>
</comment>
<accession>A0ABT1KYR8</accession>
<dbReference type="SUPFAM" id="SSF49313">
    <property type="entry name" value="Cadherin-like"/>
    <property type="match status" value="1"/>
</dbReference>
<evidence type="ECO:0000256" key="1">
    <source>
        <dbReference type="SAM" id="SignalP"/>
    </source>
</evidence>
<protein>
    <submittedName>
        <fullName evidence="2">Uncharacterized protein</fullName>
    </submittedName>
</protein>
<keyword evidence="3" id="KW-1185">Reference proteome</keyword>
<feature type="chain" id="PRO_5047529396" evidence="1">
    <location>
        <begin position="22"/>
        <end position="515"/>
    </location>
</feature>
<gene>
    <name evidence="2" type="ORF">NCI01_11435</name>
</gene>
<reference evidence="2 3" key="1">
    <citation type="submission" date="2022-06" db="EMBL/GenBank/DDBJ databases">
        <authorList>
            <person name="So Y."/>
        </authorList>
    </citation>
    <scope>NUCLEOTIDE SEQUENCE [LARGE SCALE GENOMIC DNA]</scope>
    <source>
        <strain evidence="2 3">STR3</strain>
    </source>
</reference>
<evidence type="ECO:0000313" key="3">
    <source>
        <dbReference type="Proteomes" id="UP001204524"/>
    </source>
</evidence>
<dbReference type="Gene3D" id="2.60.40.10">
    <property type="entry name" value="Immunoglobulins"/>
    <property type="match status" value="3"/>
</dbReference>
<organism evidence="2 3">
    <name type="scientific">Nocardioides pinisoli</name>
    <dbReference type="NCBI Taxonomy" id="2950279"/>
    <lineage>
        <taxon>Bacteria</taxon>
        <taxon>Bacillati</taxon>
        <taxon>Actinomycetota</taxon>
        <taxon>Actinomycetes</taxon>
        <taxon>Propionibacteriales</taxon>
        <taxon>Nocardioidaceae</taxon>
        <taxon>Nocardioides</taxon>
    </lineage>
</organism>
<proteinExistence type="predicted"/>
<dbReference type="Pfam" id="PF05345">
    <property type="entry name" value="He_PIG"/>
    <property type="match status" value="2"/>
</dbReference>
<keyword evidence="1" id="KW-0732">Signal</keyword>
<dbReference type="EMBL" id="JANARS010000004">
    <property type="protein sequence ID" value="MCP3422411.1"/>
    <property type="molecule type" value="Genomic_DNA"/>
</dbReference>
<dbReference type="InterPro" id="IPR013783">
    <property type="entry name" value="Ig-like_fold"/>
</dbReference>
<name>A0ABT1KYR8_9ACTN</name>
<dbReference type="RefSeq" id="WP_254181605.1">
    <property type="nucleotide sequence ID" value="NZ_JANARS010000004.1"/>
</dbReference>